<proteinExistence type="predicted"/>
<keyword evidence="3" id="KW-1185">Reference proteome</keyword>
<accession>A0AAV7N8C9</accession>
<sequence>MRAGGGGTFFSSKTQPCGLRAGGFTHQQRASSPTRRRLGSHTPGEAQQQEVQTVETRRYVPGKEQRISIEITAFVLSALNNRCSDTAQWQTSVRYKQKRLTGKKALHMYTLKISPRRGKWGRGV</sequence>
<reference evidence="2" key="1">
    <citation type="journal article" date="2022" name="bioRxiv">
        <title>Sequencing and chromosome-scale assembly of the giantPleurodeles waltlgenome.</title>
        <authorList>
            <person name="Brown T."/>
            <person name="Elewa A."/>
            <person name="Iarovenko S."/>
            <person name="Subramanian E."/>
            <person name="Araus A.J."/>
            <person name="Petzold A."/>
            <person name="Susuki M."/>
            <person name="Suzuki K.-i.T."/>
            <person name="Hayashi T."/>
            <person name="Toyoda A."/>
            <person name="Oliveira C."/>
            <person name="Osipova E."/>
            <person name="Leigh N.D."/>
            <person name="Simon A."/>
            <person name="Yun M.H."/>
        </authorList>
    </citation>
    <scope>NUCLEOTIDE SEQUENCE</scope>
    <source>
        <strain evidence="2">20211129_DDA</strain>
        <tissue evidence="2">Liver</tissue>
    </source>
</reference>
<evidence type="ECO:0000313" key="2">
    <source>
        <dbReference type="EMBL" id="KAJ1110822.1"/>
    </source>
</evidence>
<comment type="caution">
    <text evidence="2">The sequence shown here is derived from an EMBL/GenBank/DDBJ whole genome shotgun (WGS) entry which is preliminary data.</text>
</comment>
<dbReference type="Proteomes" id="UP001066276">
    <property type="component" value="Chromosome 9"/>
</dbReference>
<evidence type="ECO:0000256" key="1">
    <source>
        <dbReference type="SAM" id="MobiDB-lite"/>
    </source>
</evidence>
<name>A0AAV7N8C9_PLEWA</name>
<protein>
    <submittedName>
        <fullName evidence="2">Uncharacterized protein</fullName>
    </submittedName>
</protein>
<evidence type="ECO:0000313" key="3">
    <source>
        <dbReference type="Proteomes" id="UP001066276"/>
    </source>
</evidence>
<dbReference type="EMBL" id="JANPWB010000013">
    <property type="protein sequence ID" value="KAJ1110822.1"/>
    <property type="molecule type" value="Genomic_DNA"/>
</dbReference>
<dbReference type="AlphaFoldDB" id="A0AAV7N8C9"/>
<feature type="region of interest" description="Disordered" evidence="1">
    <location>
        <begin position="1"/>
        <end position="55"/>
    </location>
</feature>
<organism evidence="2 3">
    <name type="scientific">Pleurodeles waltl</name>
    <name type="common">Iberian ribbed newt</name>
    <dbReference type="NCBI Taxonomy" id="8319"/>
    <lineage>
        <taxon>Eukaryota</taxon>
        <taxon>Metazoa</taxon>
        <taxon>Chordata</taxon>
        <taxon>Craniata</taxon>
        <taxon>Vertebrata</taxon>
        <taxon>Euteleostomi</taxon>
        <taxon>Amphibia</taxon>
        <taxon>Batrachia</taxon>
        <taxon>Caudata</taxon>
        <taxon>Salamandroidea</taxon>
        <taxon>Salamandridae</taxon>
        <taxon>Pleurodelinae</taxon>
        <taxon>Pleurodeles</taxon>
    </lineage>
</organism>
<gene>
    <name evidence="2" type="ORF">NDU88_008168</name>
</gene>